<dbReference type="Proteomes" id="UP001165960">
    <property type="component" value="Unassembled WGS sequence"/>
</dbReference>
<accession>A0ACC2TUG6</accession>
<comment type="caution">
    <text evidence="1">The sequence shown here is derived from an EMBL/GenBank/DDBJ whole genome shotgun (WGS) entry which is preliminary data.</text>
</comment>
<evidence type="ECO:0000313" key="1">
    <source>
        <dbReference type="EMBL" id="KAJ9078121.1"/>
    </source>
</evidence>
<protein>
    <submittedName>
        <fullName evidence="1">Uncharacterized protein</fullName>
    </submittedName>
</protein>
<proteinExistence type="predicted"/>
<organism evidence="1 2">
    <name type="scientific">Entomophthora muscae</name>
    <dbReference type="NCBI Taxonomy" id="34485"/>
    <lineage>
        <taxon>Eukaryota</taxon>
        <taxon>Fungi</taxon>
        <taxon>Fungi incertae sedis</taxon>
        <taxon>Zoopagomycota</taxon>
        <taxon>Entomophthoromycotina</taxon>
        <taxon>Entomophthoromycetes</taxon>
        <taxon>Entomophthorales</taxon>
        <taxon>Entomophthoraceae</taxon>
        <taxon>Entomophthora</taxon>
    </lineage>
</organism>
<gene>
    <name evidence="1" type="ORF">DSO57_1010053</name>
</gene>
<reference evidence="1" key="1">
    <citation type="submission" date="2022-04" db="EMBL/GenBank/DDBJ databases">
        <title>Genome of the entomopathogenic fungus Entomophthora muscae.</title>
        <authorList>
            <person name="Elya C."/>
            <person name="Lovett B.R."/>
            <person name="Lee E."/>
            <person name="Macias A.M."/>
            <person name="Hajek A.E."/>
            <person name="De Bivort B.L."/>
            <person name="Kasson M.T."/>
            <person name="De Fine Licht H.H."/>
            <person name="Stajich J.E."/>
        </authorList>
    </citation>
    <scope>NUCLEOTIDE SEQUENCE</scope>
    <source>
        <strain evidence="1">Berkeley</strain>
    </source>
</reference>
<name>A0ACC2TUG6_9FUNG</name>
<keyword evidence="2" id="KW-1185">Reference proteome</keyword>
<dbReference type="EMBL" id="QTSX02002162">
    <property type="protein sequence ID" value="KAJ9078121.1"/>
    <property type="molecule type" value="Genomic_DNA"/>
</dbReference>
<sequence>MPRPHHLLAGAVYLCTSIVIPVASICESATGYRLANLYPPGYTPATSVDLPPALDLKYFHPHHWDLPPGCAKKTFPTAMKGIPTTPPLPNLPSAQDFSKLGVVYITVLGPAGHVVPRTESWGPLATAANHLVRITLIVYMAFQAQPPPLLEPSWTWVWAVTPGAQLCQPSTLPLEQTLHQGGE</sequence>
<evidence type="ECO:0000313" key="2">
    <source>
        <dbReference type="Proteomes" id="UP001165960"/>
    </source>
</evidence>